<dbReference type="GO" id="GO:0004721">
    <property type="term" value="F:phosphoprotein phosphatase activity"/>
    <property type="evidence" value="ECO:0007669"/>
    <property type="project" value="InterPro"/>
</dbReference>
<evidence type="ECO:0000313" key="6">
    <source>
        <dbReference type="Proteomes" id="UP000281245"/>
    </source>
</evidence>
<dbReference type="PROSITE" id="PS50056">
    <property type="entry name" value="TYR_PHOSPHATASE_2"/>
    <property type="match status" value="1"/>
</dbReference>
<dbReference type="InterPro" id="IPR000387">
    <property type="entry name" value="Tyr_Pase_dom"/>
</dbReference>
<name>A0A3M6XZD6_HORWE</name>
<sequence length="285" mass="31007">MDTSLPSPPFVEVPGVHNFRGIGGDHAGPGLVFRSADPSKATRAGLEKMSQDLGKWPGSLNGLLPAGIRVIFDLRSTPEIKRDGPEWAGVAPEDIDIFQPYGIKREWVPVFAEKDYGPDQVALRYKEYTRAGSDGFVKAYHDILLNAPQAYGKILRHLAQDKPSPCLVHCTAGKDRTGVLVALLLMLAGAPSNETSNEYALTDLGLAPLRALFIERLLKNPALEGNAEGVSNMVSSKPENMRATQEMIERDFGGAQAYMTKYCGLSDDEVERVRKNITDGAIANL</sequence>
<proteinExistence type="predicted"/>
<evidence type="ECO:0000259" key="1">
    <source>
        <dbReference type="PROSITE" id="PS50056"/>
    </source>
</evidence>
<organism evidence="3 7">
    <name type="scientific">Hortaea werneckii</name>
    <name type="common">Black yeast</name>
    <name type="synonym">Cladosporium werneckii</name>
    <dbReference type="NCBI Taxonomy" id="91943"/>
    <lineage>
        <taxon>Eukaryota</taxon>
        <taxon>Fungi</taxon>
        <taxon>Dikarya</taxon>
        <taxon>Ascomycota</taxon>
        <taxon>Pezizomycotina</taxon>
        <taxon>Dothideomycetes</taxon>
        <taxon>Dothideomycetidae</taxon>
        <taxon>Mycosphaerellales</taxon>
        <taxon>Teratosphaeriaceae</taxon>
        <taxon>Hortaea</taxon>
    </lineage>
</organism>
<feature type="domain" description="Tyrosine specific protein phosphatases" evidence="1">
    <location>
        <begin position="149"/>
        <end position="186"/>
    </location>
</feature>
<dbReference type="PANTHER" id="PTHR31126:SF1">
    <property type="entry name" value="TYROSINE SPECIFIC PROTEIN PHOSPHATASES DOMAIN-CONTAINING PROTEIN"/>
    <property type="match status" value="1"/>
</dbReference>
<evidence type="ECO:0000313" key="4">
    <source>
        <dbReference type="EMBL" id="RMY21256.1"/>
    </source>
</evidence>
<comment type="caution">
    <text evidence="3">The sequence shown here is derived from an EMBL/GenBank/DDBJ whole genome shotgun (WGS) entry which is preliminary data.</text>
</comment>
<dbReference type="EMBL" id="QWIJ01001289">
    <property type="protein sequence ID" value="RMX75470.1"/>
    <property type="molecule type" value="Genomic_DNA"/>
</dbReference>
<dbReference type="OrthoDB" id="449382at2759"/>
<dbReference type="InterPro" id="IPR029021">
    <property type="entry name" value="Prot-tyrosine_phosphatase-like"/>
</dbReference>
<dbReference type="AlphaFoldDB" id="A0A3M6XZD6"/>
<evidence type="ECO:0000313" key="3">
    <source>
        <dbReference type="EMBL" id="RMX96018.1"/>
    </source>
</evidence>
<dbReference type="InterPro" id="IPR026893">
    <property type="entry name" value="Tyr/Ser_Pase_IphP-type"/>
</dbReference>
<dbReference type="PROSITE" id="PS00383">
    <property type="entry name" value="TYR_PHOSPHATASE_1"/>
    <property type="match status" value="1"/>
</dbReference>
<dbReference type="Pfam" id="PF13350">
    <property type="entry name" value="Y_phosphatase3"/>
    <property type="match status" value="1"/>
</dbReference>
<dbReference type="EMBL" id="QWIL01000259">
    <property type="protein sequence ID" value="RMY21256.1"/>
    <property type="molecule type" value="Genomic_DNA"/>
</dbReference>
<gene>
    <name evidence="4" type="ORF">D0867_03447</name>
    <name evidence="3" type="ORF">D0868_11411</name>
    <name evidence="2" type="ORF">D0869_11596</name>
</gene>
<dbReference type="Gene3D" id="3.90.190.10">
    <property type="entry name" value="Protein tyrosine phosphatase superfamily"/>
    <property type="match status" value="1"/>
</dbReference>
<evidence type="ECO:0000313" key="5">
    <source>
        <dbReference type="Proteomes" id="UP000271337"/>
    </source>
</evidence>
<dbReference type="SUPFAM" id="SSF52799">
    <property type="entry name" value="(Phosphotyrosine protein) phosphatases II"/>
    <property type="match status" value="1"/>
</dbReference>
<dbReference type="InterPro" id="IPR016130">
    <property type="entry name" value="Tyr_Pase_AS"/>
</dbReference>
<evidence type="ECO:0000313" key="7">
    <source>
        <dbReference type="Proteomes" id="UP000282582"/>
    </source>
</evidence>
<dbReference type="EMBL" id="QWIK01001272">
    <property type="protein sequence ID" value="RMX96018.1"/>
    <property type="molecule type" value="Genomic_DNA"/>
</dbReference>
<dbReference type="Proteomes" id="UP000281245">
    <property type="component" value="Unassembled WGS sequence"/>
</dbReference>
<reference evidence="5 6" key="1">
    <citation type="journal article" date="2018" name="BMC Genomics">
        <title>Genomic evidence for intraspecific hybridization in a clonal and extremely halotolerant yeast.</title>
        <authorList>
            <person name="Gostincar C."/>
            <person name="Stajich J.E."/>
            <person name="Zupancic J."/>
            <person name="Zalar P."/>
            <person name="Gunde-Cimerman N."/>
        </authorList>
    </citation>
    <scope>NUCLEOTIDE SEQUENCE [LARGE SCALE GENOMIC DNA]</scope>
    <source>
        <strain evidence="3 7">EXF-6654</strain>
        <strain evidence="2 6">EXF-6656</strain>
        <strain evidence="4 5">EXF-6669</strain>
    </source>
</reference>
<dbReference type="PANTHER" id="PTHR31126">
    <property type="entry name" value="TYROSINE-PROTEIN PHOSPHATASE"/>
    <property type="match status" value="1"/>
</dbReference>
<evidence type="ECO:0000313" key="2">
    <source>
        <dbReference type="EMBL" id="RMX75470.1"/>
    </source>
</evidence>
<dbReference type="Proteomes" id="UP000271337">
    <property type="component" value="Unassembled WGS sequence"/>
</dbReference>
<protein>
    <recommendedName>
        <fullName evidence="1">Tyrosine specific protein phosphatases domain-containing protein</fullName>
    </recommendedName>
</protein>
<accession>A0A3M6XZD6</accession>
<dbReference type="Proteomes" id="UP000282582">
    <property type="component" value="Unassembled WGS sequence"/>
</dbReference>